<feature type="transmembrane region" description="Helical" evidence="1">
    <location>
        <begin position="272"/>
        <end position="292"/>
    </location>
</feature>
<dbReference type="EMBL" id="MRCB01000021">
    <property type="protein sequence ID" value="OKH21319.1"/>
    <property type="molecule type" value="Genomic_DNA"/>
</dbReference>
<keyword evidence="1" id="KW-1133">Transmembrane helix</keyword>
<comment type="caution">
    <text evidence="2">The sequence shown here is derived from an EMBL/GenBank/DDBJ whole genome shotgun (WGS) entry which is preliminary data.</text>
</comment>
<evidence type="ECO:0008006" key="4">
    <source>
        <dbReference type="Google" id="ProtNLM"/>
    </source>
</evidence>
<evidence type="ECO:0000313" key="3">
    <source>
        <dbReference type="Proteomes" id="UP000186868"/>
    </source>
</evidence>
<keyword evidence="3" id="KW-1185">Reference proteome</keyword>
<reference evidence="2 3" key="1">
    <citation type="submission" date="2016-11" db="EMBL/GenBank/DDBJ databases">
        <title>Draft Genome Sequences of Nine Cyanobacterial Strains from Diverse Habitats.</title>
        <authorList>
            <person name="Zhu T."/>
            <person name="Hou S."/>
            <person name="Lu X."/>
            <person name="Hess W.R."/>
        </authorList>
    </citation>
    <scope>NUCLEOTIDE SEQUENCE [LARGE SCALE GENOMIC DNA]</scope>
    <source>
        <strain evidence="2 3">NIES-593</strain>
    </source>
</reference>
<dbReference type="STRING" id="1921803.NIES593_16095"/>
<evidence type="ECO:0000256" key="1">
    <source>
        <dbReference type="SAM" id="Phobius"/>
    </source>
</evidence>
<feature type="transmembrane region" description="Helical" evidence="1">
    <location>
        <begin position="89"/>
        <end position="107"/>
    </location>
</feature>
<organism evidence="2 3">
    <name type="scientific">Hydrococcus rivularis NIES-593</name>
    <dbReference type="NCBI Taxonomy" id="1921803"/>
    <lineage>
        <taxon>Bacteria</taxon>
        <taxon>Bacillati</taxon>
        <taxon>Cyanobacteriota</taxon>
        <taxon>Cyanophyceae</taxon>
        <taxon>Pleurocapsales</taxon>
        <taxon>Hydrococcaceae</taxon>
        <taxon>Hydrococcus</taxon>
    </lineage>
</organism>
<gene>
    <name evidence="2" type="ORF">NIES593_16095</name>
</gene>
<proteinExistence type="predicted"/>
<feature type="transmembrane region" description="Helical" evidence="1">
    <location>
        <begin position="158"/>
        <end position="188"/>
    </location>
</feature>
<feature type="transmembrane region" description="Helical" evidence="1">
    <location>
        <begin position="127"/>
        <end position="152"/>
    </location>
</feature>
<dbReference type="OrthoDB" id="8895194at2"/>
<sequence>MQLIDKISQDIAGKKDDCLFVLWLTSLFFCFGLVGILNHAMWRDELNVWLITRDSISLIELFQNIKYEGHPSLWYICLYIINQFTDNPVAMQIFHLLIATTTIYIFAKYSPFTQFQKILFSFGYFPFYEYLLISRNYAIGVLYIFLFCALFPSRDRGYIFLSAILALMANTNAYCLLISVALGLTLIFDRITIRKSDRNFTIQASNIIASILIFFWGIIVSVLTIIPPSDSNLQGGLNRWMFQFDLHRLTQAIARIWNGYIVVLIPGDSQHLSLFCFSLVTLFIVVFVSTLLIRKPLILFFYITSTLIILFFNYIKFLGVPRHYGHHYIILLASLWLASYYPPSNLLTKNIKKFSLALQKKIINWMQFVRKRKKIFIAIVLYAQLAGGLVAFSRDLQVPYSAGRETANYIKSHNLDRMFIVGSRDVNMAPISGYLNRKIYYPERQRLGSFTLFNSQRKDVEPSIVLEQVSQLVRENNPEILLILNYNLEQSRDDIIVSPIASFTESLVSGEKYYLYNVKANSKKPK</sequence>
<feature type="transmembrane region" description="Helical" evidence="1">
    <location>
        <begin position="20"/>
        <end position="42"/>
    </location>
</feature>
<dbReference type="RefSeq" id="WP_073600555.1">
    <property type="nucleotide sequence ID" value="NZ_MRCB01000021.1"/>
</dbReference>
<dbReference type="AlphaFoldDB" id="A0A1U7HCM4"/>
<accession>A0A1U7HCM4</accession>
<name>A0A1U7HCM4_9CYAN</name>
<protein>
    <recommendedName>
        <fullName evidence="4">Glycosyltransferase RgtA/B/C/D-like domain-containing protein</fullName>
    </recommendedName>
</protein>
<keyword evidence="1" id="KW-0812">Transmembrane</keyword>
<evidence type="ECO:0000313" key="2">
    <source>
        <dbReference type="EMBL" id="OKH21319.1"/>
    </source>
</evidence>
<feature type="transmembrane region" description="Helical" evidence="1">
    <location>
        <begin position="375"/>
        <end position="392"/>
    </location>
</feature>
<feature type="transmembrane region" description="Helical" evidence="1">
    <location>
        <begin position="325"/>
        <end position="343"/>
    </location>
</feature>
<keyword evidence="1" id="KW-0472">Membrane</keyword>
<feature type="transmembrane region" description="Helical" evidence="1">
    <location>
        <begin position="200"/>
        <end position="226"/>
    </location>
</feature>
<dbReference type="Proteomes" id="UP000186868">
    <property type="component" value="Unassembled WGS sequence"/>
</dbReference>
<feature type="transmembrane region" description="Helical" evidence="1">
    <location>
        <begin position="299"/>
        <end position="319"/>
    </location>
</feature>